<keyword evidence="3" id="KW-0687">Ribonucleoprotein</keyword>
<dbReference type="GO" id="GO:0003729">
    <property type="term" value="F:mRNA binding"/>
    <property type="evidence" value="ECO:0007669"/>
    <property type="project" value="TreeGrafter"/>
</dbReference>
<dbReference type="InterPro" id="IPR003029">
    <property type="entry name" value="S1_domain"/>
</dbReference>
<sequence length="549" mass="59930">MSDLDDYEGDPELDRERLSELITDQLEELARAIHSRDQLVRARAASRLVRMDVDPELALPALNHRRAMVREVAAEAIGYSSKPLNATVIDALLAAIDDPKPFVAAAAIRTLGRRQISAARAQISACLDDPEPPIVAAAIVALARLGDTTLAVALPNFLNSPHLTIRIAAAEAAGILHAPAAVPGLMRLLEDCITAWHDAQPRIPSRAASVAMQALARLRARTAVPLLVEIARYVVGLRTLAVRTLIQLQAVEAAPAIAPLLNEDGSHLLHEVIRFLHMANYRAALPELRALLQRSAPNRRPLLMKVMQVLVEWQDRESLPLIAQIAESDPSAELRSYAARCLTALAECAPTAPSNHAESPLELSLPPSCHERLQQRRQRMASFTVASVVEGVVMRVLSYGAVIDLGGVEGFVHVRDIDWGWISDARTALHPGQTVRAAVTGIDETRMRVNLSIRRLTPDPWSHITQQLAVGMQVNGKVAGITGFGVFIEVFPGVQGLAHTSQIPPDPRPLRERFPLGCRVSATILNIDLERRRIALRLHEGLQQKAAHQ</sequence>
<evidence type="ECO:0000256" key="2">
    <source>
        <dbReference type="ARBA" id="ARBA00022980"/>
    </source>
</evidence>
<comment type="caution">
    <text evidence="5">The sequence shown here is derived from an EMBL/GenBank/DDBJ whole genome shotgun (WGS) entry which is preliminary data.</text>
</comment>
<dbReference type="GO" id="GO:0003735">
    <property type="term" value="F:structural constituent of ribosome"/>
    <property type="evidence" value="ECO:0007669"/>
    <property type="project" value="TreeGrafter"/>
</dbReference>
<dbReference type="InterPro" id="IPR016024">
    <property type="entry name" value="ARM-type_fold"/>
</dbReference>
<dbReference type="SMART" id="SM00316">
    <property type="entry name" value="S1"/>
    <property type="match status" value="2"/>
</dbReference>
<dbReference type="InterPro" id="IPR004155">
    <property type="entry name" value="PBS_lyase_HEAT"/>
</dbReference>
<dbReference type="GO" id="GO:0022627">
    <property type="term" value="C:cytosolic small ribosomal subunit"/>
    <property type="evidence" value="ECO:0007669"/>
    <property type="project" value="TreeGrafter"/>
</dbReference>
<evidence type="ECO:0000256" key="3">
    <source>
        <dbReference type="ARBA" id="ARBA00023274"/>
    </source>
</evidence>
<dbReference type="EMBL" id="LWQS01000125">
    <property type="protein sequence ID" value="OAN36290.1"/>
    <property type="molecule type" value="Genomic_DNA"/>
</dbReference>
<organism evidence="5 6">
    <name type="scientific">Chloroflexus islandicus</name>
    <dbReference type="NCBI Taxonomy" id="1707952"/>
    <lineage>
        <taxon>Bacteria</taxon>
        <taxon>Bacillati</taxon>
        <taxon>Chloroflexota</taxon>
        <taxon>Chloroflexia</taxon>
        <taxon>Chloroflexales</taxon>
        <taxon>Chloroflexineae</taxon>
        <taxon>Chloroflexaceae</taxon>
        <taxon>Chloroflexus</taxon>
    </lineage>
</organism>
<dbReference type="SUPFAM" id="SSF48371">
    <property type="entry name" value="ARM repeat"/>
    <property type="match status" value="1"/>
</dbReference>
<protein>
    <submittedName>
        <fullName evidence="5">RNA-binding protein</fullName>
    </submittedName>
</protein>
<dbReference type="Pfam" id="PF13646">
    <property type="entry name" value="HEAT_2"/>
    <property type="match status" value="1"/>
</dbReference>
<dbReference type="Proteomes" id="UP000078287">
    <property type="component" value="Unassembled WGS sequence"/>
</dbReference>
<dbReference type="Pfam" id="PF00575">
    <property type="entry name" value="S1"/>
    <property type="match status" value="2"/>
</dbReference>
<dbReference type="CDD" id="cd00164">
    <property type="entry name" value="S1_like"/>
    <property type="match status" value="1"/>
</dbReference>
<dbReference type="GO" id="GO:0006412">
    <property type="term" value="P:translation"/>
    <property type="evidence" value="ECO:0007669"/>
    <property type="project" value="TreeGrafter"/>
</dbReference>
<feature type="domain" description="S1 motif" evidence="4">
    <location>
        <begin position="471"/>
        <end position="539"/>
    </location>
</feature>
<proteinExistence type="inferred from homology"/>
<dbReference type="OrthoDB" id="9804077at2"/>
<dbReference type="RefSeq" id="WP_066791585.1">
    <property type="nucleotide sequence ID" value="NZ_LWQS01000125.1"/>
</dbReference>
<dbReference type="InterPro" id="IPR050437">
    <property type="entry name" value="Ribos_protein_bS1-like"/>
</dbReference>
<keyword evidence="6" id="KW-1185">Reference proteome</keyword>
<dbReference type="Gene3D" id="2.40.50.140">
    <property type="entry name" value="Nucleic acid-binding proteins"/>
    <property type="match status" value="2"/>
</dbReference>
<accession>A0A178LTB9</accession>
<evidence type="ECO:0000259" key="4">
    <source>
        <dbReference type="PROSITE" id="PS50126"/>
    </source>
</evidence>
<dbReference type="PANTHER" id="PTHR10724:SF7">
    <property type="entry name" value="SMALL RIBOSOMAL SUBUNIT PROTEIN BS1C"/>
    <property type="match status" value="1"/>
</dbReference>
<dbReference type="Gene3D" id="1.25.10.10">
    <property type="entry name" value="Leucine-rich Repeat Variant"/>
    <property type="match status" value="3"/>
</dbReference>
<dbReference type="STRING" id="1707952.A6A03_05930"/>
<dbReference type="PROSITE" id="PS50126">
    <property type="entry name" value="S1"/>
    <property type="match status" value="2"/>
</dbReference>
<dbReference type="InterPro" id="IPR012340">
    <property type="entry name" value="NA-bd_OB-fold"/>
</dbReference>
<evidence type="ECO:0000313" key="6">
    <source>
        <dbReference type="Proteomes" id="UP000078287"/>
    </source>
</evidence>
<evidence type="ECO:0000256" key="1">
    <source>
        <dbReference type="ARBA" id="ARBA00006767"/>
    </source>
</evidence>
<dbReference type="InterPro" id="IPR011989">
    <property type="entry name" value="ARM-like"/>
</dbReference>
<feature type="domain" description="S1 motif" evidence="4">
    <location>
        <begin position="386"/>
        <end position="454"/>
    </location>
</feature>
<comment type="similarity">
    <text evidence="1">Belongs to the bacterial ribosomal protein bS1 family.</text>
</comment>
<name>A0A178LTB9_9CHLR</name>
<dbReference type="SMART" id="SM00567">
    <property type="entry name" value="EZ_HEAT"/>
    <property type="match status" value="6"/>
</dbReference>
<evidence type="ECO:0000313" key="5">
    <source>
        <dbReference type="EMBL" id="OAN36290.1"/>
    </source>
</evidence>
<gene>
    <name evidence="5" type="ORF">A6A03_05930</name>
</gene>
<dbReference type="SUPFAM" id="SSF50249">
    <property type="entry name" value="Nucleic acid-binding proteins"/>
    <property type="match status" value="2"/>
</dbReference>
<dbReference type="AlphaFoldDB" id="A0A178LTB9"/>
<dbReference type="PANTHER" id="PTHR10724">
    <property type="entry name" value="30S RIBOSOMAL PROTEIN S1"/>
    <property type="match status" value="1"/>
</dbReference>
<reference evidence="5 6" key="1">
    <citation type="submission" date="2016-04" db="EMBL/GenBank/DDBJ databases">
        <title>Chloroflexus islandicus sp. nov., a thermophilic filamentous anoxygenic phototrophic bacterium from geyser Strokkur (Iceland).</title>
        <authorList>
            <person name="Gaisin V.A."/>
            <person name="Kalashnikov A.M."/>
            <person name="Sukhacheva M.V."/>
            <person name="Grouzdev D.S."/>
            <person name="Ivanov T.M."/>
            <person name="Kuznetsov B."/>
            <person name="Gorlenko V.M."/>
        </authorList>
    </citation>
    <scope>NUCLEOTIDE SEQUENCE [LARGE SCALE GENOMIC DNA]</scope>
    <source>
        <strain evidence="6">isl-2</strain>
    </source>
</reference>
<keyword evidence="2" id="KW-0689">Ribosomal protein</keyword>